<evidence type="ECO:0000256" key="1">
    <source>
        <dbReference type="SAM" id="Phobius"/>
    </source>
</evidence>
<evidence type="ECO:0000313" key="5">
    <source>
        <dbReference type="Proteomes" id="UP000515292"/>
    </source>
</evidence>
<feature type="transmembrane region" description="Helical" evidence="1">
    <location>
        <begin position="12"/>
        <end position="32"/>
    </location>
</feature>
<dbReference type="Gene3D" id="2.60.120.600">
    <property type="entry name" value="Domain of unknown function DUF1214, C-terminal domain"/>
    <property type="match status" value="1"/>
</dbReference>
<evidence type="ECO:0000313" key="4">
    <source>
        <dbReference type="EMBL" id="QMW22934.1"/>
    </source>
</evidence>
<dbReference type="KEGG" id="sand:H3309_16850"/>
<dbReference type="InterPro" id="IPR010679">
    <property type="entry name" value="DUF1254"/>
</dbReference>
<dbReference type="EMBL" id="CP059851">
    <property type="protein sequence ID" value="QMW22934.1"/>
    <property type="molecule type" value="Genomic_DNA"/>
</dbReference>
<keyword evidence="5" id="KW-1185">Reference proteome</keyword>
<sequence>MDESEGRMVRGWVWGAGAAALLLAGVGGVGVWQAREIVDEALVMYPTYQLVRTRNEALRRISAAGYQGLNLLVPRDTLAGPANREVTTPNNDTLYAFAFLDLTKGPVRVTMPPLPGRYHSLAVMDLETNNDILTGTRDGGMGDEFVLMSVPFVVQQKPSVKVRYLSSAQGWLLIRVLVDGESDLAAARAALRGFKVAPLMSQPALPPLTELPVEPTPALLIDTVAAAWAGEGRPTAFVRWADRPAWQHALWALILPRITARLQAGISEGAARADGWSLTPPGIGTAAASPEVRAAVALGGLGALPADEAIYWRAAQDAGGAALTGAARYTLTIPAKVPARAFWSLSMYERLPDGRLFYGANPLKRYAVGDRTPGLRRNADGSLTLTLSHARPADATNWLPAPAGAFNLIFRAYLPGPEMRDGRFRLPAVRRAA</sequence>
<dbReference type="Gene3D" id="2.60.40.1610">
    <property type="entry name" value="Domain of unknown function DUF1254"/>
    <property type="match status" value="1"/>
</dbReference>
<dbReference type="SUPFAM" id="SSF160935">
    <property type="entry name" value="VPA0735-like"/>
    <property type="match status" value="1"/>
</dbReference>
<name>A0A7G5IHU2_9SPHN</name>
<evidence type="ECO:0000259" key="2">
    <source>
        <dbReference type="Pfam" id="PF06742"/>
    </source>
</evidence>
<dbReference type="Pfam" id="PF06742">
    <property type="entry name" value="DUF1214"/>
    <property type="match status" value="1"/>
</dbReference>
<dbReference type="InterPro" id="IPR037050">
    <property type="entry name" value="DUF1254_sf"/>
</dbReference>
<dbReference type="Pfam" id="PF06863">
    <property type="entry name" value="DUF1254"/>
    <property type="match status" value="1"/>
</dbReference>
<feature type="domain" description="DUF1254" evidence="3">
    <location>
        <begin position="72"/>
        <end position="198"/>
    </location>
</feature>
<keyword evidence="1" id="KW-0812">Transmembrane</keyword>
<proteinExistence type="predicted"/>
<keyword evidence="1" id="KW-0472">Membrane</keyword>
<dbReference type="Proteomes" id="UP000515292">
    <property type="component" value="Chromosome"/>
</dbReference>
<reference evidence="4 5" key="1">
    <citation type="submission" date="2020-07" db="EMBL/GenBank/DDBJ databases">
        <title>Complete genome sequence for Sandaracinobacter sp. M6.</title>
        <authorList>
            <person name="Tang Y."/>
            <person name="Liu Q."/>
            <person name="Guo Z."/>
            <person name="Lei P."/>
            <person name="Huang B."/>
        </authorList>
    </citation>
    <scope>NUCLEOTIDE SEQUENCE [LARGE SCALE GENOMIC DNA]</scope>
    <source>
        <strain evidence="4 5">M6</strain>
    </source>
</reference>
<gene>
    <name evidence="4" type="ORF">H3309_16850</name>
</gene>
<evidence type="ECO:0000259" key="3">
    <source>
        <dbReference type="Pfam" id="PF06863"/>
    </source>
</evidence>
<protein>
    <submittedName>
        <fullName evidence="4">DUF1254 domain-containing protein</fullName>
    </submittedName>
</protein>
<dbReference type="InterPro" id="IPR037049">
    <property type="entry name" value="DUF1214_C_sf"/>
</dbReference>
<keyword evidence="1" id="KW-1133">Transmembrane helix</keyword>
<dbReference type="RefSeq" id="WP_182296292.1">
    <property type="nucleotide sequence ID" value="NZ_CP059851.1"/>
</dbReference>
<dbReference type="PANTHER" id="PTHR36509:SF2">
    <property type="entry name" value="BLL3101 PROTEIN"/>
    <property type="match status" value="1"/>
</dbReference>
<dbReference type="PANTHER" id="PTHR36509">
    <property type="entry name" value="BLL3101 PROTEIN"/>
    <property type="match status" value="1"/>
</dbReference>
<organism evidence="4 5">
    <name type="scientific">Sandaracinobacteroides saxicola</name>
    <dbReference type="NCBI Taxonomy" id="2759707"/>
    <lineage>
        <taxon>Bacteria</taxon>
        <taxon>Pseudomonadati</taxon>
        <taxon>Pseudomonadota</taxon>
        <taxon>Alphaproteobacteria</taxon>
        <taxon>Sphingomonadales</taxon>
        <taxon>Sphingosinicellaceae</taxon>
        <taxon>Sandaracinobacteroides</taxon>
    </lineage>
</organism>
<dbReference type="AlphaFoldDB" id="A0A7G5IHU2"/>
<feature type="domain" description="DUF1214" evidence="2">
    <location>
        <begin position="308"/>
        <end position="416"/>
    </location>
</feature>
<dbReference type="InterPro" id="IPR010621">
    <property type="entry name" value="DUF1214"/>
</dbReference>
<accession>A0A7G5IHU2</accession>